<dbReference type="Pfam" id="PF13770">
    <property type="entry name" value="DUF4169"/>
    <property type="match status" value="1"/>
</dbReference>
<protein>
    <submittedName>
        <fullName evidence="2">DUF4169 family protein</fullName>
    </submittedName>
</protein>
<accession>A0ABV3L579</accession>
<gene>
    <name evidence="2" type="ORF">AB0T83_07790</name>
</gene>
<dbReference type="Proteomes" id="UP001553161">
    <property type="component" value="Unassembled WGS sequence"/>
</dbReference>
<evidence type="ECO:0000313" key="3">
    <source>
        <dbReference type="Proteomes" id="UP001553161"/>
    </source>
</evidence>
<feature type="region of interest" description="Disordered" evidence="1">
    <location>
        <begin position="1"/>
        <end position="63"/>
    </location>
</feature>
<comment type="caution">
    <text evidence="2">The sequence shown here is derived from an EMBL/GenBank/DDBJ whole genome shotgun (WGS) entry which is preliminary data.</text>
</comment>
<organism evidence="2 3">
    <name type="scientific">Meridianimarinicoccus marinus</name>
    <dbReference type="NCBI Taxonomy" id="3231483"/>
    <lineage>
        <taxon>Bacteria</taxon>
        <taxon>Pseudomonadati</taxon>
        <taxon>Pseudomonadota</taxon>
        <taxon>Alphaproteobacteria</taxon>
        <taxon>Rhodobacterales</taxon>
        <taxon>Paracoccaceae</taxon>
        <taxon>Meridianimarinicoccus</taxon>
    </lineage>
</organism>
<feature type="compositionally biased region" description="Basic residues" evidence="1">
    <location>
        <begin position="10"/>
        <end position="20"/>
    </location>
</feature>
<proteinExistence type="predicted"/>
<evidence type="ECO:0000313" key="2">
    <source>
        <dbReference type="EMBL" id="MEV8466675.1"/>
    </source>
</evidence>
<dbReference type="InterPro" id="IPR025227">
    <property type="entry name" value="DUF4169"/>
</dbReference>
<feature type="compositionally biased region" description="Basic and acidic residues" evidence="1">
    <location>
        <begin position="34"/>
        <end position="63"/>
    </location>
</feature>
<keyword evidence="3" id="KW-1185">Reference proteome</keyword>
<evidence type="ECO:0000256" key="1">
    <source>
        <dbReference type="SAM" id="MobiDB-lite"/>
    </source>
</evidence>
<sequence>MADTPINLSRYRKAKVRAERKRQADANAVSHGRTRAEKTRDAAETEKITRLLDHARRDDPTDA</sequence>
<dbReference type="RefSeq" id="WP_366192468.1">
    <property type="nucleotide sequence ID" value="NZ_JBFBVU010000007.1"/>
</dbReference>
<reference evidence="2 3" key="1">
    <citation type="submission" date="2024-07" db="EMBL/GenBank/DDBJ databases">
        <authorList>
            <person name="Kang M."/>
        </authorList>
    </citation>
    <scope>NUCLEOTIDE SEQUENCE [LARGE SCALE GENOMIC DNA]</scope>
    <source>
        <strain evidence="2 3">DFM31</strain>
    </source>
</reference>
<dbReference type="EMBL" id="JBFBVU010000007">
    <property type="protein sequence ID" value="MEV8466675.1"/>
    <property type="molecule type" value="Genomic_DNA"/>
</dbReference>
<name>A0ABV3L579_9RHOB</name>